<evidence type="ECO:0000313" key="2">
    <source>
        <dbReference type="EMBL" id="KRU14387.1"/>
    </source>
</evidence>
<dbReference type="EMBL" id="CP009268">
    <property type="protein sequence ID" value="AJA53587.1"/>
    <property type="molecule type" value="Genomic_DNA"/>
</dbReference>
<dbReference type="eggNOG" id="ENOG5033AWA">
    <property type="taxonomic scope" value="Bacteria"/>
</dbReference>
<dbReference type="Proteomes" id="UP000030905">
    <property type="component" value="Chromosome"/>
</dbReference>
<keyword evidence="4" id="KW-1185">Reference proteome</keyword>
<evidence type="ECO:0000313" key="1">
    <source>
        <dbReference type="EMBL" id="AJA53587.1"/>
    </source>
</evidence>
<gene>
    <name evidence="1" type="ORF">CLPA_c35390</name>
    <name evidence="2" type="ORF">CP6013_03645</name>
</gene>
<dbReference type="PATRIC" id="fig|1262449.3.peg.2519"/>
<accession>A0A0H3J7Z5</accession>
<evidence type="ECO:0000313" key="4">
    <source>
        <dbReference type="Proteomes" id="UP000030905"/>
    </source>
</evidence>
<protein>
    <submittedName>
        <fullName evidence="1">Uncharacterized protein</fullName>
    </submittedName>
</protein>
<name>A0A0H3J7Z5_CLOPA</name>
<proteinExistence type="predicted"/>
<reference evidence="1 4" key="1">
    <citation type="journal article" date="2015" name="Genome Announc.">
        <title>Complete Genome Sequence of the Nitrogen-Fixing and Solvent-Producing Clostridium pasteurianum DSM 525.</title>
        <authorList>
            <person name="Poehlein A."/>
            <person name="Grosse-Honebrink A."/>
            <person name="Zhang Y."/>
            <person name="Minton N.P."/>
            <person name="Daniel R."/>
        </authorList>
    </citation>
    <scope>NUCLEOTIDE SEQUENCE [LARGE SCALE GENOMIC DNA]</scope>
    <source>
        <strain evidence="1">DSM 525</strain>
        <strain evidence="4">DSM 525 / ATCC 6013</strain>
    </source>
</reference>
<reference evidence="2 3" key="3">
    <citation type="journal article" name="Genome Announc.">
        <title>Improved Draft Genome Sequence of Clostridium pasteurianum Strain ATCC 6013 (DSM 525) Using a Hybrid Next-Generation Sequencing Approach.</title>
        <authorList>
            <person name="Pyne M.E."/>
            <person name="Utturkar S."/>
            <person name="Brown S.D."/>
            <person name="Moo-Young M."/>
            <person name="Chung D.A."/>
            <person name="Chou C.P."/>
        </authorList>
    </citation>
    <scope>NUCLEOTIDE SEQUENCE [LARGE SCALE GENOMIC DNA]</scope>
    <source>
        <strain evidence="2 3">ATCC 6013</strain>
    </source>
</reference>
<dbReference type="RefSeq" id="WP_003445807.1">
    <property type="nucleotide sequence ID" value="NZ_ANZB01000008.1"/>
</dbReference>
<dbReference type="KEGG" id="cpat:CLPA_c35390"/>
<evidence type="ECO:0000313" key="3">
    <source>
        <dbReference type="Proteomes" id="UP000028042"/>
    </source>
</evidence>
<dbReference type="AlphaFoldDB" id="A0A0H3J7Z5"/>
<organism evidence="1 4">
    <name type="scientific">Clostridium pasteurianum DSM 525 = ATCC 6013</name>
    <dbReference type="NCBI Taxonomy" id="1262449"/>
    <lineage>
        <taxon>Bacteria</taxon>
        <taxon>Bacillati</taxon>
        <taxon>Bacillota</taxon>
        <taxon>Clostridia</taxon>
        <taxon>Eubacteriales</taxon>
        <taxon>Clostridiaceae</taxon>
        <taxon>Clostridium</taxon>
    </lineage>
</organism>
<reference evidence="2" key="2">
    <citation type="submission" date="2015-10" db="EMBL/GenBank/DDBJ databases">
        <title>Improved Draft Genome Sequence of Clostridium pasteurianum Strain ATCC 6013 (DSM 525) Using a Hybrid Next-Generation Sequencing Approach.</title>
        <authorList>
            <person name="Pyne M.E."/>
            <person name="Utturkar S.M."/>
            <person name="Brown S.D."/>
            <person name="Moo-Young M."/>
            <person name="Chung D.A."/>
            <person name="Chou P.C."/>
        </authorList>
    </citation>
    <scope>NUCLEOTIDE SEQUENCE</scope>
    <source>
        <strain evidence="2">ATCC 6013</strain>
    </source>
</reference>
<dbReference type="GeneID" id="93075635"/>
<dbReference type="Proteomes" id="UP000028042">
    <property type="component" value="Unassembled WGS sequence"/>
</dbReference>
<dbReference type="EMBL" id="JPGY02000001">
    <property type="protein sequence ID" value="KRU14387.1"/>
    <property type="molecule type" value="Genomic_DNA"/>
</dbReference>
<dbReference type="KEGG" id="cpae:CPAST_c35390"/>
<sequence length="72" mass="7872">MRKLSEAEILSLTGVLTMEKDGLAVAKAMKALITDEEIKKQAETGILATEARIKGIQQFINENQVTEVKGVQ</sequence>